<evidence type="ECO:0000256" key="7">
    <source>
        <dbReference type="ARBA" id="ARBA00022989"/>
    </source>
</evidence>
<keyword evidence="3 13" id="KW-0444">Lipid biosynthesis</keyword>
<keyword evidence="2 13" id="KW-1003">Cell membrane</keyword>
<dbReference type="PROSITE" id="PS50035">
    <property type="entry name" value="PLD"/>
    <property type="match status" value="2"/>
</dbReference>
<dbReference type="CDD" id="cd09112">
    <property type="entry name" value="PLDc_CLS_2"/>
    <property type="match status" value="1"/>
</dbReference>
<feature type="domain" description="PLD phosphodiesterase" evidence="15">
    <location>
        <begin position="219"/>
        <end position="246"/>
    </location>
</feature>
<feature type="active site" evidence="13">
    <location>
        <position position="224"/>
    </location>
</feature>
<dbReference type="Pfam" id="PF13396">
    <property type="entry name" value="PLDc_N"/>
    <property type="match status" value="1"/>
</dbReference>
<dbReference type="STRING" id="1122204.SAMN05421781_1209"/>
<dbReference type="FunFam" id="3.30.870.10:FF:000021">
    <property type="entry name" value="Cardiolipin synthase"/>
    <property type="match status" value="1"/>
</dbReference>
<dbReference type="EMBL" id="FNNC01000002">
    <property type="protein sequence ID" value="SDW37963.1"/>
    <property type="molecule type" value="Genomic_DNA"/>
</dbReference>
<evidence type="ECO:0000313" key="17">
    <source>
        <dbReference type="Proteomes" id="UP000199488"/>
    </source>
</evidence>
<dbReference type="PANTHER" id="PTHR21248">
    <property type="entry name" value="CARDIOLIPIN SYNTHASE"/>
    <property type="match status" value="1"/>
</dbReference>
<dbReference type="InterPro" id="IPR025202">
    <property type="entry name" value="PLD-like_dom"/>
</dbReference>
<comment type="subcellular location">
    <subcellularLocation>
        <location evidence="1 13">Cell membrane</location>
        <topology evidence="1 13">Multi-pass membrane protein</topology>
    </subcellularLocation>
</comment>
<evidence type="ECO:0000256" key="2">
    <source>
        <dbReference type="ARBA" id="ARBA00022475"/>
    </source>
</evidence>
<evidence type="ECO:0000256" key="9">
    <source>
        <dbReference type="ARBA" id="ARBA00023136"/>
    </source>
</evidence>
<keyword evidence="5 13" id="KW-0812">Transmembrane</keyword>
<feature type="domain" description="PLD phosphodiesterase" evidence="15">
    <location>
        <begin position="397"/>
        <end position="424"/>
    </location>
</feature>
<dbReference type="EC" id="2.7.8.-" evidence="13 14"/>
<dbReference type="SMART" id="SM00155">
    <property type="entry name" value="PLDc"/>
    <property type="match status" value="2"/>
</dbReference>
<evidence type="ECO:0000313" key="16">
    <source>
        <dbReference type="EMBL" id="SDW37963.1"/>
    </source>
</evidence>
<dbReference type="RefSeq" id="WP_091612456.1">
    <property type="nucleotide sequence ID" value="NZ_FNNC01000002.1"/>
</dbReference>
<accession>A0A1H2T1Y6</accession>
<keyword evidence="17" id="KW-1185">Reference proteome</keyword>
<evidence type="ECO:0000256" key="12">
    <source>
        <dbReference type="ARBA" id="ARBA00057569"/>
    </source>
</evidence>
<dbReference type="InterPro" id="IPR022924">
    <property type="entry name" value="Cardiolipin_synthase"/>
</dbReference>
<feature type="active site" evidence="13">
    <location>
        <position position="409"/>
    </location>
</feature>
<feature type="active site" evidence="13">
    <location>
        <position position="402"/>
    </location>
</feature>
<sequence length="485" mass="56085">MGFEILSIFLAILSIFNLFFAFVIIFIEKRNATAIWAWIMVLFFIPFLGFVLYLIFGQNLTRKRLFDWADIEKIGIEELIKEQMHTLRNGTFQFSDSVSSKNRDLIYMQLANDGSVLTKENDVRVYTDGREKFNNLIEDIEKAQDHIHLQYYILRSDNLGRRVIEALRKKAEEGVVVRLLYDDMGSRKMRKKALQGLEAAGGEVAVFFPKRLPIINLRLNYRNHRKIVVIDGKTSYVGGFNIGDEYLGLSKKFGYWRDTHLRLEGQSVKTAQTRFILDWNQANSRNPIHYEERYFPTLAEPGDASMQIVSSGPDSEWEQIKNGYIKMINSAKHSVYIQTPYFIPDESLMDAIRIASLSGVDVRIMIPSMPDHPFVYWATYSHVGIALRTGARVYIYNNGFIHAKTIMVDDEISSVGTANIDVRSFRLNFEVNAFIYHAETTKQLTDTFLYDMNTHSSELTLEAYRQRSLWIRIKEAVSHLLSPIL</sequence>
<comment type="function">
    <text evidence="12 13">Catalyzes the reversible phosphatidyl group transfer from one phosphatidylglycerol molecule to another to form cardiolipin (CL) (diphosphatidylglycerol) and glycerol.</text>
</comment>
<comment type="catalytic activity">
    <reaction evidence="13">
        <text>2 a 1,2-diacyl-sn-glycero-3-phospho-(1'-sn-glycerol) = a cardiolipin + glycerol</text>
        <dbReference type="Rhea" id="RHEA:31451"/>
        <dbReference type="ChEBI" id="CHEBI:17754"/>
        <dbReference type="ChEBI" id="CHEBI:62237"/>
        <dbReference type="ChEBI" id="CHEBI:64716"/>
    </reaction>
</comment>
<dbReference type="GO" id="GO:0008808">
    <property type="term" value="F:cardiolipin synthase activity"/>
    <property type="evidence" value="ECO:0007669"/>
    <property type="project" value="UniProtKB-UniRule"/>
</dbReference>
<evidence type="ECO:0000256" key="5">
    <source>
        <dbReference type="ARBA" id="ARBA00022692"/>
    </source>
</evidence>
<dbReference type="Gene3D" id="3.30.870.10">
    <property type="entry name" value="Endonuclease Chain A"/>
    <property type="match status" value="2"/>
</dbReference>
<keyword evidence="11 13" id="KW-1208">Phospholipid metabolism</keyword>
<name>A0A1H2T1Y6_9BACI</name>
<evidence type="ECO:0000259" key="15">
    <source>
        <dbReference type="PROSITE" id="PS50035"/>
    </source>
</evidence>
<dbReference type="GO" id="GO:0032049">
    <property type="term" value="P:cardiolipin biosynthetic process"/>
    <property type="evidence" value="ECO:0007669"/>
    <property type="project" value="UniProtKB-UniRule"/>
</dbReference>
<reference evidence="16 17" key="1">
    <citation type="submission" date="2016-10" db="EMBL/GenBank/DDBJ databases">
        <authorList>
            <person name="de Groot N.N."/>
        </authorList>
    </citation>
    <scope>NUCLEOTIDE SEQUENCE [LARGE SCALE GENOMIC DNA]</scope>
    <source>
        <strain evidence="16 17">DSM 23126</strain>
    </source>
</reference>
<organism evidence="16 17">
    <name type="scientific">Marinococcus luteus</name>
    <dbReference type="NCBI Taxonomy" id="1122204"/>
    <lineage>
        <taxon>Bacteria</taxon>
        <taxon>Bacillati</taxon>
        <taxon>Bacillota</taxon>
        <taxon>Bacilli</taxon>
        <taxon>Bacillales</taxon>
        <taxon>Bacillaceae</taxon>
        <taxon>Marinococcus</taxon>
    </lineage>
</organism>
<keyword evidence="8 13" id="KW-0443">Lipid metabolism</keyword>
<evidence type="ECO:0000256" key="11">
    <source>
        <dbReference type="ARBA" id="ARBA00023264"/>
    </source>
</evidence>
<feature type="active site" evidence="13">
    <location>
        <position position="404"/>
    </location>
</feature>
<comment type="similarity">
    <text evidence="13">Belongs to the phospholipase D family. Cardiolipin synthase subfamily.</text>
</comment>
<dbReference type="InterPro" id="IPR030874">
    <property type="entry name" value="Cardiolipin_synth_Firmi"/>
</dbReference>
<dbReference type="SUPFAM" id="SSF56024">
    <property type="entry name" value="Phospholipase D/nuclease"/>
    <property type="match status" value="2"/>
</dbReference>
<evidence type="ECO:0000256" key="10">
    <source>
        <dbReference type="ARBA" id="ARBA00023209"/>
    </source>
</evidence>
<protein>
    <recommendedName>
        <fullName evidence="13 14">Cardiolipin synthase</fullName>
        <shortName evidence="13">CL synthase</shortName>
        <ecNumber evidence="13 14">2.7.8.-</ecNumber>
    </recommendedName>
</protein>
<dbReference type="GO" id="GO:0005886">
    <property type="term" value="C:plasma membrane"/>
    <property type="evidence" value="ECO:0007669"/>
    <property type="project" value="UniProtKB-SubCell"/>
</dbReference>
<dbReference type="InterPro" id="IPR027379">
    <property type="entry name" value="CLS_N"/>
</dbReference>
<dbReference type="Proteomes" id="UP000199488">
    <property type="component" value="Unassembled WGS sequence"/>
</dbReference>
<feature type="transmembrane region" description="Helical" evidence="13">
    <location>
        <begin position="34"/>
        <end position="56"/>
    </location>
</feature>
<keyword evidence="6" id="KW-0677">Repeat</keyword>
<evidence type="ECO:0000256" key="14">
    <source>
        <dbReference type="NCBIfam" id="TIGR04265"/>
    </source>
</evidence>
<dbReference type="FunFam" id="3.30.870.10:FF:000014">
    <property type="entry name" value="Cardiolipin synthase"/>
    <property type="match status" value="1"/>
</dbReference>
<evidence type="ECO:0000256" key="1">
    <source>
        <dbReference type="ARBA" id="ARBA00004651"/>
    </source>
</evidence>
<dbReference type="Pfam" id="PF13091">
    <property type="entry name" value="PLDc_2"/>
    <property type="match status" value="2"/>
</dbReference>
<evidence type="ECO:0000256" key="6">
    <source>
        <dbReference type="ARBA" id="ARBA00022737"/>
    </source>
</evidence>
<keyword evidence="9 13" id="KW-0472">Membrane</keyword>
<dbReference type="HAMAP" id="MF_01916">
    <property type="entry name" value="Cardiolipin_synth_Cls"/>
    <property type="match status" value="1"/>
</dbReference>
<evidence type="ECO:0000256" key="8">
    <source>
        <dbReference type="ARBA" id="ARBA00023098"/>
    </source>
</evidence>
<feature type="transmembrane region" description="Helical" evidence="13">
    <location>
        <begin position="6"/>
        <end position="27"/>
    </location>
</feature>
<proteinExistence type="inferred from homology"/>
<feature type="active site" evidence="13">
    <location>
        <position position="231"/>
    </location>
</feature>
<dbReference type="OrthoDB" id="9762009at2"/>
<dbReference type="InterPro" id="IPR001736">
    <property type="entry name" value="PLipase_D/transphosphatidylase"/>
</dbReference>
<keyword evidence="7 13" id="KW-1133">Transmembrane helix</keyword>
<gene>
    <name evidence="16" type="ORF">SAMN05421781_1209</name>
</gene>
<keyword evidence="4 13" id="KW-0808">Transferase</keyword>
<dbReference type="PANTHER" id="PTHR21248:SF22">
    <property type="entry name" value="PHOSPHOLIPASE D"/>
    <property type="match status" value="1"/>
</dbReference>
<keyword evidence="10 13" id="KW-0594">Phospholipid biosynthesis</keyword>
<evidence type="ECO:0000256" key="3">
    <source>
        <dbReference type="ARBA" id="ARBA00022516"/>
    </source>
</evidence>
<dbReference type="CDD" id="cd09110">
    <property type="entry name" value="PLDc_CLS_1"/>
    <property type="match status" value="1"/>
</dbReference>
<dbReference type="AlphaFoldDB" id="A0A1H2T1Y6"/>
<dbReference type="NCBIfam" id="TIGR04265">
    <property type="entry name" value="bac_cardiolipin"/>
    <property type="match status" value="1"/>
</dbReference>
<evidence type="ECO:0000256" key="4">
    <source>
        <dbReference type="ARBA" id="ARBA00022679"/>
    </source>
</evidence>
<feature type="active site" evidence="13">
    <location>
        <position position="226"/>
    </location>
</feature>
<evidence type="ECO:0000256" key="13">
    <source>
        <dbReference type="HAMAP-Rule" id="MF_01916"/>
    </source>
</evidence>